<evidence type="ECO:0000313" key="2">
    <source>
        <dbReference type="Proteomes" id="UP000046373"/>
    </source>
</evidence>
<accession>A0A090ET65</accession>
<reference evidence="1 2" key="1">
    <citation type="submission" date="2014-08" db="EMBL/GenBank/DDBJ databases">
        <authorList>
            <person name="Moulin Lionel"/>
        </authorList>
    </citation>
    <scope>NUCLEOTIDE SEQUENCE [LARGE SCALE GENOMIC DNA]</scope>
</reference>
<organism evidence="1 2">
    <name type="scientific">Mesorhizobium plurifarium</name>
    <dbReference type="NCBI Taxonomy" id="69974"/>
    <lineage>
        <taxon>Bacteria</taxon>
        <taxon>Pseudomonadati</taxon>
        <taxon>Pseudomonadota</taxon>
        <taxon>Alphaproteobacteria</taxon>
        <taxon>Hyphomicrobiales</taxon>
        <taxon>Phyllobacteriaceae</taxon>
        <taxon>Mesorhizobium</taxon>
    </lineage>
</organism>
<dbReference type="AlphaFoldDB" id="A0A090ET65"/>
<dbReference type="Proteomes" id="UP000046373">
    <property type="component" value="Unassembled WGS sequence"/>
</dbReference>
<name>A0A090ET65_MESPL</name>
<proteinExistence type="predicted"/>
<sequence length="79" mass="8674">MSIDSRTHGVVHSSINNERKLGNVGGDFVELFNDLSESRGVARYARPGDVKIRAGDNALSIAEGEMATLQLRFRRELDG</sequence>
<evidence type="ECO:0000313" key="1">
    <source>
        <dbReference type="EMBL" id="CDX34608.1"/>
    </source>
</evidence>
<protein>
    <submittedName>
        <fullName evidence="1">Uncharacterized protein</fullName>
    </submittedName>
</protein>
<dbReference type="EMBL" id="CCNB01000011">
    <property type="protein sequence ID" value="CDX34608.1"/>
    <property type="molecule type" value="Genomic_DNA"/>
</dbReference>
<gene>
    <name evidence="1" type="ORF">MPLDJ20_190071</name>
</gene>